<dbReference type="eggNOG" id="ENOG502QYDE">
    <property type="taxonomic scope" value="Eukaryota"/>
</dbReference>
<dbReference type="AlphaFoldDB" id="A0A0D1DPP3"/>
<evidence type="ECO:0000313" key="12">
    <source>
        <dbReference type="EMBL" id="KIS65971.1"/>
    </source>
</evidence>
<name>A0A0D1DPP3_MYCMD</name>
<gene>
    <name evidence="12" type="ORF">UMAG_06060</name>
</gene>
<organism evidence="12 13">
    <name type="scientific">Mycosarcoma maydis</name>
    <name type="common">Corn smut fungus</name>
    <name type="synonym">Ustilago maydis</name>
    <dbReference type="NCBI Taxonomy" id="5270"/>
    <lineage>
        <taxon>Eukaryota</taxon>
        <taxon>Fungi</taxon>
        <taxon>Dikarya</taxon>
        <taxon>Basidiomycota</taxon>
        <taxon>Ustilaginomycotina</taxon>
        <taxon>Ustilaginomycetes</taxon>
        <taxon>Ustilaginales</taxon>
        <taxon>Ustilaginaceae</taxon>
        <taxon>Mycosarcoma</taxon>
    </lineage>
</organism>
<feature type="transmembrane region" description="Helical" evidence="11">
    <location>
        <begin position="6"/>
        <end position="24"/>
    </location>
</feature>
<evidence type="ECO:0000256" key="8">
    <source>
        <dbReference type="ARBA" id="ARBA00023136"/>
    </source>
</evidence>
<evidence type="ECO:0000313" key="13">
    <source>
        <dbReference type="Proteomes" id="UP000000561"/>
    </source>
</evidence>
<dbReference type="InParanoid" id="A0A0D1DPP3"/>
<keyword evidence="11" id="KW-0999">Mitochondrion inner membrane</keyword>
<evidence type="ECO:0000256" key="6">
    <source>
        <dbReference type="ARBA" id="ARBA00022989"/>
    </source>
</evidence>
<comment type="subunit">
    <text evidence="11">Component of the mitochondrial contact site and cristae organizing system (MICOS) complex.</text>
</comment>
<keyword evidence="8 11" id="KW-0472">Membrane</keyword>
<keyword evidence="13" id="KW-1185">Reference proteome</keyword>
<evidence type="ECO:0000256" key="11">
    <source>
        <dbReference type="RuleBase" id="RU363010"/>
    </source>
</evidence>
<evidence type="ECO:0000256" key="3">
    <source>
        <dbReference type="ARBA" id="ARBA00009188"/>
    </source>
</evidence>
<evidence type="ECO:0000256" key="5">
    <source>
        <dbReference type="ARBA" id="ARBA00022692"/>
    </source>
</evidence>
<protein>
    <recommendedName>
        <fullName evidence="4 11">MICOS complex subunit MIC12</fullName>
    </recommendedName>
    <alternativeName>
        <fullName evidence="10 11">Altered inheritance of mitochondria protein 5, mitochondrial</fullName>
    </alternativeName>
    <alternativeName>
        <fullName evidence="9 11">Found in mitochondrial proteome protein 51</fullName>
    </alternativeName>
</protein>
<dbReference type="Proteomes" id="UP000000561">
    <property type="component" value="Chromosome 21"/>
</dbReference>
<comment type="similarity">
    <text evidence="3 11">Belongs to the MICOS complex subunit Mic12 family.</text>
</comment>
<dbReference type="RefSeq" id="XP_011392421.1">
    <property type="nucleotide sequence ID" value="XM_011394119.1"/>
</dbReference>
<keyword evidence="6 11" id="KW-1133">Transmembrane helix</keyword>
<dbReference type="OrthoDB" id="3351759at2759"/>
<dbReference type="GO" id="GO:0061617">
    <property type="term" value="C:MICOS complex"/>
    <property type="evidence" value="ECO:0007669"/>
    <property type="project" value="UniProtKB-UniRule"/>
</dbReference>
<comment type="subcellular location">
    <subcellularLocation>
        <location evidence="2">Membrane</location>
    </subcellularLocation>
    <subcellularLocation>
        <location evidence="11">Mitochondrion inner membrane</location>
        <topology evidence="11">Single-pass membrane protein</topology>
    </subcellularLocation>
</comment>
<dbReference type="KEGG" id="uma:UMAG_06060"/>
<keyword evidence="5 11" id="KW-0812">Transmembrane</keyword>
<dbReference type="EMBL" id="CM003160">
    <property type="protein sequence ID" value="KIS65971.1"/>
    <property type="molecule type" value="Genomic_DNA"/>
</dbReference>
<evidence type="ECO:0000256" key="9">
    <source>
        <dbReference type="ARBA" id="ARBA00032159"/>
    </source>
</evidence>
<reference evidence="12 13" key="1">
    <citation type="journal article" date="2006" name="Nature">
        <title>Insights from the genome of the biotrophic fungal plant pathogen Ustilago maydis.</title>
        <authorList>
            <person name="Kamper J."/>
            <person name="Kahmann R."/>
            <person name="Bolker M."/>
            <person name="Ma L.J."/>
            <person name="Brefort T."/>
            <person name="Saville B.J."/>
            <person name="Banuett F."/>
            <person name="Kronstad J.W."/>
            <person name="Gold S.E."/>
            <person name="Muller O."/>
            <person name="Perlin M.H."/>
            <person name="Wosten H.A."/>
            <person name="de Vries R."/>
            <person name="Ruiz-Herrera J."/>
            <person name="Reynaga-Pena C.G."/>
            <person name="Snetselaar K."/>
            <person name="McCann M."/>
            <person name="Perez-Martin J."/>
            <person name="Feldbrugge M."/>
            <person name="Basse C.W."/>
            <person name="Steinberg G."/>
            <person name="Ibeas J.I."/>
            <person name="Holloman W."/>
            <person name="Guzman P."/>
            <person name="Farman M."/>
            <person name="Stajich J.E."/>
            <person name="Sentandreu R."/>
            <person name="Gonzalez-Prieto J.M."/>
            <person name="Kennell J.C."/>
            <person name="Molina L."/>
            <person name="Schirawski J."/>
            <person name="Mendoza-Mendoza A."/>
            <person name="Greilinger D."/>
            <person name="Munch K."/>
            <person name="Rossel N."/>
            <person name="Scherer M."/>
            <person name="Vranes M."/>
            <person name="Ladendorf O."/>
            <person name="Vincon V."/>
            <person name="Fuchs U."/>
            <person name="Sandrock B."/>
            <person name="Meng S."/>
            <person name="Ho E.C."/>
            <person name="Cahill M.J."/>
            <person name="Boyce K.J."/>
            <person name="Klose J."/>
            <person name="Klosterman S.J."/>
            <person name="Deelstra H.J."/>
            <person name="Ortiz-Castellanos L."/>
            <person name="Li W."/>
            <person name="Sanchez-Alonso P."/>
            <person name="Schreier P.H."/>
            <person name="Hauser-Hahn I."/>
            <person name="Vaupel M."/>
            <person name="Koopmann E."/>
            <person name="Friedrich G."/>
            <person name="Voss H."/>
            <person name="Schluter T."/>
            <person name="Margolis J."/>
            <person name="Platt D."/>
            <person name="Swimmer C."/>
            <person name="Gnirke A."/>
            <person name="Chen F."/>
            <person name="Vysotskaia V."/>
            <person name="Mannhaupt G."/>
            <person name="Guldener U."/>
            <person name="Munsterkotter M."/>
            <person name="Haase D."/>
            <person name="Oesterheld M."/>
            <person name="Mewes H.W."/>
            <person name="Mauceli E.W."/>
            <person name="DeCaprio D."/>
            <person name="Wade C.M."/>
            <person name="Butler J."/>
            <person name="Young S."/>
            <person name="Jaffe D.B."/>
            <person name="Calvo S."/>
            <person name="Nusbaum C."/>
            <person name="Galagan J."/>
            <person name="Birren B.W."/>
        </authorList>
    </citation>
    <scope>NUCLEOTIDE SEQUENCE [LARGE SCALE GENOMIC DNA]</scope>
    <source>
        <strain evidence="13">DSM 14603 / FGSC 9021 / UM521</strain>
    </source>
</reference>
<evidence type="ECO:0000256" key="10">
    <source>
        <dbReference type="ARBA" id="ARBA00032985"/>
    </source>
</evidence>
<dbReference type="VEuPathDB" id="FungiDB:UMAG_06060"/>
<comment type="function">
    <text evidence="1 11">Component of the MICOS complex, a large protein complex of the mitochondrial inner membrane that plays crucial roles in the maintenance of crista junctions, inner membrane architecture, and formation of contact sites to the outer membrane.</text>
</comment>
<evidence type="ECO:0000256" key="2">
    <source>
        <dbReference type="ARBA" id="ARBA00004370"/>
    </source>
</evidence>
<dbReference type="OMA" id="WNEHLIG"/>
<keyword evidence="7 11" id="KW-0496">Mitochondrion</keyword>
<evidence type="ECO:0000256" key="1">
    <source>
        <dbReference type="ARBA" id="ARBA00002689"/>
    </source>
</evidence>
<dbReference type="GO" id="GO:0042407">
    <property type="term" value="P:cristae formation"/>
    <property type="evidence" value="ECO:0007669"/>
    <property type="project" value="InterPro"/>
</dbReference>
<proteinExistence type="inferred from homology"/>
<sequence>MAVTRFILAPLGGVFVATSLLYTFRHTIAVRTHDTALALNRIKLQLNDIDPDNWDKQGKQRLSHEQLKPAYVAPVRPSVTEEIKGRWNDHVIGAVDTIANANYYDLFAKGLLSAKNIVTHLTSSDASSSALATPLEAQIAATGGIKTGVVNTQGVSLRDENSALAVTSDAARAPGSSIGSRLARAVGLDADKVDKLAEAKTGPGLGKVGDGSAGRTFYLGQGTSLR</sequence>
<dbReference type="Pfam" id="PF17050">
    <property type="entry name" value="AIM5"/>
    <property type="match status" value="1"/>
</dbReference>
<accession>A0A0D1DPP3</accession>
<evidence type="ECO:0000256" key="4">
    <source>
        <dbReference type="ARBA" id="ARBA00018170"/>
    </source>
</evidence>
<evidence type="ECO:0000256" key="7">
    <source>
        <dbReference type="ARBA" id="ARBA00023128"/>
    </source>
</evidence>
<dbReference type="GeneID" id="23565772"/>
<dbReference type="InterPro" id="IPR031463">
    <property type="entry name" value="Mic12"/>
</dbReference>
<dbReference type="GO" id="GO:0044284">
    <property type="term" value="C:mitochondrial crista junction"/>
    <property type="evidence" value="ECO:0007669"/>
    <property type="project" value="InterPro"/>
</dbReference>